<evidence type="ECO:0000256" key="3">
    <source>
        <dbReference type="ARBA" id="ARBA00023163"/>
    </source>
</evidence>
<dbReference type="SMART" id="SM00342">
    <property type="entry name" value="HTH_ARAC"/>
    <property type="match status" value="1"/>
</dbReference>
<dbReference type="InterPro" id="IPR009594">
    <property type="entry name" value="Tscrpt_reg_HTH_AraC_N"/>
</dbReference>
<dbReference type="Pfam" id="PF06719">
    <property type="entry name" value="AraC_N"/>
    <property type="match status" value="1"/>
</dbReference>
<accession>A0ABP3RZB3</accession>
<sequence>MNRLHELVALVRGQIDGTGLEGIGPMTLPGLQMIASTTLTEATPLVFEPMLCLILEGAKSTTLGAETHAYRAGQYLVVSTDLPVSGKVVEAPYLAVGIPLDRAMIAELMLEMGDPVGETPSTRGLAVSDIDDDLLDTVIRLVRLLDRPDEAVVMAPMIRRELMWRLLRGERGEMMRQIGSDGGRPDQVRRAIRWLRENFSAPMRIEDLAGVAGMSETSLHRHFKAVTAMSPLQYQKQLRLQEARNLLLSQGRDVAGVGFAVGYDSPSQFSREYARLFGAPPGRDLDRLRADPSLAVAI</sequence>
<dbReference type="PANTHER" id="PTHR43436:SF1">
    <property type="entry name" value="TRANSCRIPTIONAL REGULATORY PROTEIN"/>
    <property type="match status" value="1"/>
</dbReference>
<dbReference type="Gene3D" id="1.10.10.60">
    <property type="entry name" value="Homeodomain-like"/>
    <property type="match status" value="2"/>
</dbReference>
<dbReference type="PROSITE" id="PS00041">
    <property type="entry name" value="HTH_ARAC_FAMILY_1"/>
    <property type="match status" value="1"/>
</dbReference>
<gene>
    <name evidence="5" type="ORF">GCM10009422_16960</name>
</gene>
<keyword evidence="1" id="KW-0805">Transcription regulation</keyword>
<evidence type="ECO:0000313" key="6">
    <source>
        <dbReference type="Proteomes" id="UP001501352"/>
    </source>
</evidence>
<dbReference type="RefSeq" id="WP_343792700.1">
    <property type="nucleotide sequence ID" value="NZ_BAAAGA010000004.1"/>
</dbReference>
<feature type="domain" description="HTH araC/xylS-type" evidence="4">
    <location>
        <begin position="189"/>
        <end position="287"/>
    </location>
</feature>
<dbReference type="InterPro" id="IPR018062">
    <property type="entry name" value="HTH_AraC-typ_CS"/>
</dbReference>
<comment type="caution">
    <text evidence="5">The sequence shown here is derived from an EMBL/GenBank/DDBJ whole genome shotgun (WGS) entry which is preliminary data.</text>
</comment>
<evidence type="ECO:0000256" key="2">
    <source>
        <dbReference type="ARBA" id="ARBA00023125"/>
    </source>
</evidence>
<dbReference type="PANTHER" id="PTHR43436">
    <property type="entry name" value="ARAC-FAMILY TRANSCRIPTIONAL REGULATOR"/>
    <property type="match status" value="1"/>
</dbReference>
<proteinExistence type="predicted"/>
<protein>
    <submittedName>
        <fullName evidence="5">AraC family transcriptional regulator</fullName>
    </submittedName>
</protein>
<name>A0ABP3RZB3_9CAUL</name>
<organism evidence="5 6">
    <name type="scientific">Brevundimonas kwangchunensis</name>
    <dbReference type="NCBI Taxonomy" id="322163"/>
    <lineage>
        <taxon>Bacteria</taxon>
        <taxon>Pseudomonadati</taxon>
        <taxon>Pseudomonadota</taxon>
        <taxon>Alphaproteobacteria</taxon>
        <taxon>Caulobacterales</taxon>
        <taxon>Caulobacteraceae</taxon>
        <taxon>Brevundimonas</taxon>
    </lineage>
</organism>
<dbReference type="SUPFAM" id="SSF46689">
    <property type="entry name" value="Homeodomain-like"/>
    <property type="match status" value="2"/>
</dbReference>
<dbReference type="Pfam" id="PF12833">
    <property type="entry name" value="HTH_18"/>
    <property type="match status" value="1"/>
</dbReference>
<dbReference type="PROSITE" id="PS01124">
    <property type="entry name" value="HTH_ARAC_FAMILY_2"/>
    <property type="match status" value="1"/>
</dbReference>
<reference evidence="6" key="1">
    <citation type="journal article" date="2019" name="Int. J. Syst. Evol. Microbiol.">
        <title>The Global Catalogue of Microorganisms (GCM) 10K type strain sequencing project: providing services to taxonomists for standard genome sequencing and annotation.</title>
        <authorList>
            <consortium name="The Broad Institute Genomics Platform"/>
            <consortium name="The Broad Institute Genome Sequencing Center for Infectious Disease"/>
            <person name="Wu L."/>
            <person name="Ma J."/>
        </authorList>
    </citation>
    <scope>NUCLEOTIDE SEQUENCE [LARGE SCALE GENOMIC DNA]</scope>
    <source>
        <strain evidence="6">JCM 12928</strain>
    </source>
</reference>
<evidence type="ECO:0000313" key="5">
    <source>
        <dbReference type="EMBL" id="GAA0621757.1"/>
    </source>
</evidence>
<keyword evidence="3" id="KW-0804">Transcription</keyword>
<dbReference type="EMBL" id="BAAAGA010000004">
    <property type="protein sequence ID" value="GAA0621757.1"/>
    <property type="molecule type" value="Genomic_DNA"/>
</dbReference>
<keyword evidence="2" id="KW-0238">DNA-binding</keyword>
<dbReference type="Proteomes" id="UP001501352">
    <property type="component" value="Unassembled WGS sequence"/>
</dbReference>
<evidence type="ECO:0000259" key="4">
    <source>
        <dbReference type="PROSITE" id="PS01124"/>
    </source>
</evidence>
<dbReference type="InterPro" id="IPR018060">
    <property type="entry name" value="HTH_AraC"/>
</dbReference>
<evidence type="ECO:0000256" key="1">
    <source>
        <dbReference type="ARBA" id="ARBA00023015"/>
    </source>
</evidence>
<keyword evidence="6" id="KW-1185">Reference proteome</keyword>
<dbReference type="InterPro" id="IPR009057">
    <property type="entry name" value="Homeodomain-like_sf"/>
</dbReference>